<dbReference type="InterPro" id="IPR016181">
    <property type="entry name" value="Acyl_CoA_acyltransferase"/>
</dbReference>
<dbReference type="SUPFAM" id="SSF55729">
    <property type="entry name" value="Acyl-CoA N-acyltransferases (Nat)"/>
    <property type="match status" value="1"/>
</dbReference>
<evidence type="ECO:0000313" key="3">
    <source>
        <dbReference type="Proteomes" id="UP001241656"/>
    </source>
</evidence>
<gene>
    <name evidence="2" type="ORF">QGN23_13700</name>
</gene>
<dbReference type="EMBL" id="CP124855">
    <property type="protein sequence ID" value="WHF51462.1"/>
    <property type="molecule type" value="Genomic_DNA"/>
</dbReference>
<dbReference type="Proteomes" id="UP001241656">
    <property type="component" value="Chromosome"/>
</dbReference>
<evidence type="ECO:0000313" key="2">
    <source>
        <dbReference type="EMBL" id="WHF51462.1"/>
    </source>
</evidence>
<dbReference type="RefSeq" id="WP_282904804.1">
    <property type="nucleotide sequence ID" value="NZ_CP124855.1"/>
</dbReference>
<keyword evidence="3" id="KW-1185">Reference proteome</keyword>
<sequence>MKSIHYYQLASQCTHSLISFVLFQNYLHHCGGMCSKDLEAETSALCAEEEEYSNSHIFVAVSEDHICGSIRIFKKTASQQLPTEKLFPIQLNALVGEEEPMYHIGRFAIAKGSDDRGFRIFKTLMVLALNVATGEKGGTVFAECDLKLLRTIRLLGIEAEAIGAPIHYLGSETIPIQLPWAGYQSFLNRNRDLLRNELGIFWQ</sequence>
<reference evidence="2 3" key="1">
    <citation type="submission" date="2023-05" db="EMBL/GenBank/DDBJ databases">
        <title>Genomic insight into Chryseobacterium sp. wdc7 isolated forest soil (Gotjawal).</title>
        <authorList>
            <person name="Park S.-J."/>
        </authorList>
    </citation>
    <scope>NUCLEOTIDE SEQUENCE [LARGE SCALE GENOMIC DNA]</scope>
    <source>
        <strain evidence="3">wdc7</strain>
    </source>
</reference>
<evidence type="ECO:0000259" key="1">
    <source>
        <dbReference type="Pfam" id="PF21926"/>
    </source>
</evidence>
<dbReference type="Gene3D" id="3.40.630.30">
    <property type="match status" value="1"/>
</dbReference>
<protein>
    <recommendedName>
        <fullName evidence="1">N-acyl amino acid synthase FeeM catalytic core domain-containing protein</fullName>
    </recommendedName>
</protein>
<organism evidence="2 3">
    <name type="scientific">Chryseobacterium gotjawalense</name>
    <dbReference type="NCBI Taxonomy" id="3042315"/>
    <lineage>
        <taxon>Bacteria</taxon>
        <taxon>Pseudomonadati</taxon>
        <taxon>Bacteroidota</taxon>
        <taxon>Flavobacteriia</taxon>
        <taxon>Flavobacteriales</taxon>
        <taxon>Weeksellaceae</taxon>
        <taxon>Chryseobacterium group</taxon>
        <taxon>Chryseobacterium</taxon>
    </lineage>
</organism>
<feature type="domain" description="N-acyl amino acid synthase FeeM catalytic core" evidence="1">
    <location>
        <begin position="47"/>
        <end position="142"/>
    </location>
</feature>
<name>A0ABY8RE10_9FLAO</name>
<proteinExistence type="predicted"/>
<dbReference type="Pfam" id="PF21926">
    <property type="entry name" value="FeeM"/>
    <property type="match status" value="1"/>
</dbReference>
<accession>A0ABY8RE10</accession>
<dbReference type="InterPro" id="IPR054597">
    <property type="entry name" value="FeeM_cat"/>
</dbReference>